<evidence type="ECO:0000313" key="5">
    <source>
        <dbReference type="Proteomes" id="UP001196068"/>
    </source>
</evidence>
<dbReference type="InterPro" id="IPR011049">
    <property type="entry name" value="Serralysin-like_metalloprot_C"/>
</dbReference>
<dbReference type="SUPFAM" id="SSF51120">
    <property type="entry name" value="beta-Roll"/>
    <property type="match status" value="1"/>
</dbReference>
<dbReference type="PANTHER" id="PTHR38340">
    <property type="entry name" value="S-LAYER PROTEIN"/>
    <property type="match status" value="1"/>
</dbReference>
<dbReference type="Pfam" id="PF00353">
    <property type="entry name" value="HemolysinCabind"/>
    <property type="match status" value="4"/>
</dbReference>
<evidence type="ECO:0000313" key="4">
    <source>
        <dbReference type="EMBL" id="MBR0657472.1"/>
    </source>
</evidence>
<dbReference type="Gene3D" id="2.150.10.10">
    <property type="entry name" value="Serralysin-like metalloprotease, C-terminal"/>
    <property type="match status" value="2"/>
</dbReference>
<dbReference type="InterPro" id="IPR006141">
    <property type="entry name" value="Intein_N"/>
</dbReference>
<dbReference type="GO" id="GO:0005576">
    <property type="term" value="C:extracellular region"/>
    <property type="evidence" value="ECO:0007669"/>
    <property type="project" value="UniProtKB-SubCell"/>
</dbReference>
<evidence type="ECO:0000259" key="3">
    <source>
        <dbReference type="Pfam" id="PF13403"/>
    </source>
</evidence>
<keyword evidence="5" id="KW-1185">Reference proteome</keyword>
<name>A0AAF1JZE9_9PROT</name>
<dbReference type="InterPro" id="IPR001343">
    <property type="entry name" value="Hemolysn_Ca-bd"/>
</dbReference>
<dbReference type="PRINTS" id="PR00313">
    <property type="entry name" value="CABNDNGRPT"/>
</dbReference>
<dbReference type="InterPro" id="IPR018511">
    <property type="entry name" value="Hemolysin-typ_Ca-bd_CS"/>
</dbReference>
<dbReference type="InterPro" id="IPR036844">
    <property type="entry name" value="Hint_dom_sf"/>
</dbReference>
<dbReference type="Proteomes" id="UP001196068">
    <property type="component" value="Unassembled WGS sequence"/>
</dbReference>
<dbReference type="GO" id="GO:0016539">
    <property type="term" value="P:intein-mediated protein splicing"/>
    <property type="evidence" value="ECO:0007669"/>
    <property type="project" value="InterPro"/>
</dbReference>
<organism evidence="4 5">
    <name type="scientific">Plastoroseomonas arctica</name>
    <dbReference type="NCBI Taxonomy" id="1509237"/>
    <lineage>
        <taxon>Bacteria</taxon>
        <taxon>Pseudomonadati</taxon>
        <taxon>Pseudomonadota</taxon>
        <taxon>Alphaproteobacteria</taxon>
        <taxon>Acetobacterales</taxon>
        <taxon>Acetobacteraceae</taxon>
        <taxon>Plastoroseomonas</taxon>
    </lineage>
</organism>
<keyword evidence="2" id="KW-0964">Secreted</keyword>
<dbReference type="PROSITE" id="PS50817">
    <property type="entry name" value="INTEIN_N_TER"/>
    <property type="match status" value="1"/>
</dbReference>
<reference evidence="4" key="1">
    <citation type="submission" date="2020-01" db="EMBL/GenBank/DDBJ databases">
        <authorList>
            <person name="Rat A."/>
        </authorList>
    </citation>
    <scope>NUCLEOTIDE SEQUENCE</scope>
    <source>
        <strain evidence="4">LMG 28251</strain>
    </source>
</reference>
<dbReference type="InterPro" id="IPR028992">
    <property type="entry name" value="Hedgehog/Intein_dom"/>
</dbReference>
<feature type="domain" description="Hedgehog/Intein (Hint)" evidence="3">
    <location>
        <begin position="261"/>
        <end position="395"/>
    </location>
</feature>
<reference evidence="4" key="2">
    <citation type="journal article" date="2021" name="Syst. Appl. Microbiol.">
        <title>Roseomonas hellenica sp. nov., isolated from roots of wild-growing Alkanna tinctoria.</title>
        <authorList>
            <person name="Rat A."/>
            <person name="Naranjo H.D."/>
            <person name="Lebbe L."/>
            <person name="Cnockaert M."/>
            <person name="Krigas N."/>
            <person name="Grigoriadou K."/>
            <person name="Maloupa E."/>
            <person name="Willems A."/>
        </authorList>
    </citation>
    <scope>NUCLEOTIDE SEQUENCE</scope>
    <source>
        <strain evidence="4">LMG 28251</strain>
    </source>
</reference>
<dbReference type="EMBL" id="JAAEDH010000037">
    <property type="protein sequence ID" value="MBR0657472.1"/>
    <property type="molecule type" value="Genomic_DNA"/>
</dbReference>
<evidence type="ECO:0000256" key="2">
    <source>
        <dbReference type="ARBA" id="ARBA00022525"/>
    </source>
</evidence>
<comment type="caution">
    <text evidence="4">The sequence shown here is derived from an EMBL/GenBank/DDBJ whole genome shotgun (WGS) entry which is preliminary data.</text>
</comment>
<protein>
    <recommendedName>
        <fullName evidence="3">Hedgehog/Intein (Hint) domain-containing protein</fullName>
    </recommendedName>
</protein>
<feature type="non-terminal residue" evidence="4">
    <location>
        <position position="1"/>
    </location>
</feature>
<evidence type="ECO:0000256" key="1">
    <source>
        <dbReference type="ARBA" id="ARBA00004613"/>
    </source>
</evidence>
<proteinExistence type="predicted"/>
<accession>A0AAF1JZE9</accession>
<comment type="subcellular location">
    <subcellularLocation>
        <location evidence="1">Secreted</location>
    </subcellularLocation>
</comment>
<dbReference type="GO" id="GO:0005509">
    <property type="term" value="F:calcium ion binding"/>
    <property type="evidence" value="ECO:0007669"/>
    <property type="project" value="InterPro"/>
</dbReference>
<dbReference type="SUPFAM" id="SSF51294">
    <property type="entry name" value="Hedgehog/intein (Hint) domain"/>
    <property type="match status" value="1"/>
</dbReference>
<sequence length="450" mass="46418">LGTLGNDSLVGGADTDLLDYSNTSLAVTVNLSPSTGPGTSTGAFGNDSLSGFESIVTGTGNDSITGASGAAETINAGAGDDSFGGSTGNDSLFGGAGNNLLDFSNTTASVTINLATGTSTGAFNNDSFTGFTGVVTGSGADSLRGSAGNDSLSGGAGADTLVGGNGADSISAGNDADEIRWDRFEGNDTIDGGDGNDILRISTRDFTPASLPTGGNAGPAPGLNGWERISGITYNSPEGATYRYTPTGETLTIRNIETVTICFYPGTMIATPNGERAVETLAIGDMVLTAEGDVRPIRWMGRQTVSTLFGDPLRVLPVRILAGALGEGVPARDLLLSPDHAVLVEGILVQAGALVNGTTILRQFDVPEVFTYHHIELQAHELVLAEGAPAETFVDNIDRLGFDNWEEHEALYGCEPSIPEMDRPRAKAQRQVPRFVQHAIEARAGMKLIA</sequence>
<dbReference type="InterPro" id="IPR050557">
    <property type="entry name" value="RTX_toxin/Mannuronan_C5-epim"/>
</dbReference>
<dbReference type="AlphaFoldDB" id="A0AAF1JZE9"/>
<dbReference type="RefSeq" id="WP_211876335.1">
    <property type="nucleotide sequence ID" value="NZ_JAAEDH010000037.1"/>
</dbReference>
<gene>
    <name evidence="4" type="ORF">GXW79_20525</name>
</gene>
<dbReference type="PROSITE" id="PS00330">
    <property type="entry name" value="HEMOLYSIN_CALCIUM"/>
    <property type="match status" value="2"/>
</dbReference>
<dbReference type="Gene3D" id="2.170.16.10">
    <property type="entry name" value="Hedgehog/Intein (Hint) domain"/>
    <property type="match status" value="1"/>
</dbReference>
<dbReference type="Pfam" id="PF13403">
    <property type="entry name" value="Hint_2"/>
    <property type="match status" value="1"/>
</dbReference>
<dbReference type="PANTHER" id="PTHR38340:SF1">
    <property type="entry name" value="S-LAYER PROTEIN"/>
    <property type="match status" value="1"/>
</dbReference>